<dbReference type="OrthoDB" id="18230at2759"/>
<dbReference type="GeneID" id="14870735"/>
<feature type="compositionally biased region" description="Acidic residues" evidence="2">
    <location>
        <begin position="397"/>
        <end position="406"/>
    </location>
</feature>
<keyword evidence="5" id="KW-1185">Reference proteome</keyword>
<dbReference type="InterPro" id="IPR052095">
    <property type="entry name" value="UNC-13_domain"/>
</dbReference>
<feature type="region of interest" description="Disordered" evidence="2">
    <location>
        <begin position="391"/>
        <end position="421"/>
    </location>
</feature>
<feature type="region of interest" description="Disordered" evidence="2">
    <location>
        <begin position="323"/>
        <end position="348"/>
    </location>
</feature>
<dbReference type="KEGG" id="dfa:DFA_03717"/>
<dbReference type="GO" id="GO:0099503">
    <property type="term" value="C:secretory vesicle"/>
    <property type="evidence" value="ECO:0007669"/>
    <property type="project" value="TreeGrafter"/>
</dbReference>
<name>F4Q079_CACFS</name>
<sequence length="1383" mass="158205">MASNFQFKLSGIFIELKNKESKSITIQCEFGNLKKFVSRSPVSSVSSYDFQDEFETICLLNIDQLSNTKLKFTISESNTVFDSIVGHAQIDLLTIATGPIQHSLDVVKNNNNIGNITFWALLSQKTDVKITMKDVMVEFTTNNNNILMGGRAVAAGVSSLSYFLVYYTDDENSKNEVQRSKTTTLNEGSSSSSSASTMTTPTLGWKKMNDHVNVKNVSPLTLCEMNLLVKLKSTPTSTTKSAVAAASAMAREVTIGECELPLSVPLSLANLKRSSKDSATGNVSVQVREPITKTGLHIGTVSMTVMIENVPIIAQQIRNLNRDKNNSNPYAGVNTTSTSTNTTSTRVSVGKEKVIPQLLRLPSSQSLENLASLLIGGGGATIHINPNQLPQWKDVQGDEQDDDQEQQDTQQQQEKKPTKKKNFLKQKLFKSPKNNQHHHHLERQVSEKNLFEIVKAASNNIQLFKHEKSTLDKQFTLDHPIHPTQPSAKRSTSNSVVDNDDKSIVLIKNEPLNNIKAYGIIRAILCLYSNNTPKNGMMIDEKTIGPCLRDSFGIGEEQYVEVSKKILECSPKQITEAELLLRYAWKDNHPIYKSEGFRDPTSHEKWRQIEINDITSLLKENYAGEIGGTMTTKKQLEESPPSQHPSVKDIFGSTLKKHTLNTAPKKKKDGTLALAGTESDIHMGYKELVKAFVQYTLGERYNNHCNSFLPMKESIIPSKPDHIQLNIQPELAWILKEYCLLYGIRDFYRHLVVFGLLVKRFDDTPQQLNLLYSCFIKLVETRKTSTKMITMNEERKFYKLCTALVEQLKHRLSNYRLCYRVTTDTNIRAHKQQSSTGQLSTVLRLLDKIIKSLEWQDSSMHSIISASSIDSNEKDYKTHRSKFQVILQSTNPFYQQENCLEIFTLSLQVADICKWLKDDFIHFNSIFNMYQGKDEISISHIETVIETFSKFIRSDLSIISNKFINVDVRKNIKMESPAWLTGILVELVPNLIEFNNLTFQYCKKKTIPLDQNLTFFCGSFVLNSINLLERYIDSIMSKQEWKANGKGILHTAAPIDLFSYIWQCFKSIQIVEDKMGFPSLLLRSFGAQLDKTFYLFIKGLRLELFSDLSKDHQSFLINSIEGKGTKKMNQLLKDMSMNKPIIPNQSRTTTFITEKMCLQLNDIEESRCLLDQFDSENNNLFGDTLLDVFKYLKYHWRCLICFFVYKMDYQLRPLVWNIAFGRDNTKGDIDNLIEFLDRHLKVAYLNLYPRLFSKLLKYLFKMIMFNFIEILLPKSYDKKIWTLNTITNLELLVESLIGIFHVGNEGLSIKTLRKEMRRVVSIMELFSFSVEQLKIYYRMLIESHILMDIQPSHSVNDIIKVMEYFEIPLKKMKLPKHTTVIVK</sequence>
<dbReference type="Proteomes" id="UP000007797">
    <property type="component" value="Unassembled WGS sequence"/>
</dbReference>
<proteinExistence type="predicted"/>
<feature type="domain" description="MHD2" evidence="3">
    <location>
        <begin position="1226"/>
        <end position="1337"/>
    </location>
</feature>
<evidence type="ECO:0000256" key="2">
    <source>
        <dbReference type="SAM" id="MobiDB-lite"/>
    </source>
</evidence>
<dbReference type="PANTHER" id="PTHR45999:SF8">
    <property type="entry name" value="MHD2 DOMAIN-CONTAINING PROTEIN"/>
    <property type="match status" value="1"/>
</dbReference>
<evidence type="ECO:0000313" key="4">
    <source>
        <dbReference type="EMBL" id="EGG18230.1"/>
    </source>
</evidence>
<evidence type="ECO:0000259" key="3">
    <source>
        <dbReference type="PROSITE" id="PS51259"/>
    </source>
</evidence>
<protein>
    <recommendedName>
        <fullName evidence="3">MHD2 domain-containing protein</fullName>
    </recommendedName>
</protein>
<gene>
    <name evidence="4" type="ORF">DFA_03717</name>
</gene>
<feature type="compositionally biased region" description="Low complexity" evidence="2">
    <location>
        <begin position="182"/>
        <end position="202"/>
    </location>
</feature>
<reference evidence="5" key="1">
    <citation type="journal article" date="2011" name="Genome Res.">
        <title>Phylogeny-wide analysis of social amoeba genomes highlights ancient origins for complex intercellular communication.</title>
        <authorList>
            <person name="Heidel A.J."/>
            <person name="Lawal H.M."/>
            <person name="Felder M."/>
            <person name="Schilde C."/>
            <person name="Helps N.R."/>
            <person name="Tunggal B."/>
            <person name="Rivero F."/>
            <person name="John U."/>
            <person name="Schleicher M."/>
            <person name="Eichinger L."/>
            <person name="Platzer M."/>
            <person name="Noegel A.A."/>
            <person name="Schaap P."/>
            <person name="Gloeckner G."/>
        </authorList>
    </citation>
    <scope>NUCLEOTIDE SEQUENCE [LARGE SCALE GENOMIC DNA]</scope>
    <source>
        <strain evidence="5">SH3</strain>
    </source>
</reference>
<dbReference type="RefSeq" id="XP_004357053.1">
    <property type="nucleotide sequence ID" value="XM_004356998.1"/>
</dbReference>
<dbReference type="EMBL" id="GL883018">
    <property type="protein sequence ID" value="EGG18230.1"/>
    <property type="molecule type" value="Genomic_DNA"/>
</dbReference>
<feature type="region of interest" description="Disordered" evidence="2">
    <location>
        <begin position="175"/>
        <end position="202"/>
    </location>
</feature>
<dbReference type="InterPro" id="IPR014772">
    <property type="entry name" value="Munc13_dom-2"/>
</dbReference>
<evidence type="ECO:0000256" key="1">
    <source>
        <dbReference type="ARBA" id="ARBA00022483"/>
    </source>
</evidence>
<dbReference type="PANTHER" id="PTHR45999">
    <property type="entry name" value="UNC-13-4A, ISOFORM B"/>
    <property type="match status" value="1"/>
</dbReference>
<dbReference type="PROSITE" id="PS51259">
    <property type="entry name" value="MHD2"/>
    <property type="match status" value="1"/>
</dbReference>
<keyword evidence="1" id="KW-0268">Exocytosis</keyword>
<feature type="compositionally biased region" description="Low complexity" evidence="2">
    <location>
        <begin position="334"/>
        <end position="345"/>
    </location>
</feature>
<evidence type="ECO:0000313" key="5">
    <source>
        <dbReference type="Proteomes" id="UP000007797"/>
    </source>
</evidence>
<organism evidence="4 5">
    <name type="scientific">Cavenderia fasciculata</name>
    <name type="common">Slime mold</name>
    <name type="synonym">Dictyostelium fasciculatum</name>
    <dbReference type="NCBI Taxonomy" id="261658"/>
    <lineage>
        <taxon>Eukaryota</taxon>
        <taxon>Amoebozoa</taxon>
        <taxon>Evosea</taxon>
        <taxon>Eumycetozoa</taxon>
        <taxon>Dictyostelia</taxon>
        <taxon>Acytosteliales</taxon>
        <taxon>Cavenderiaceae</taxon>
        <taxon>Cavenderia</taxon>
    </lineage>
</organism>
<dbReference type="GO" id="GO:0006887">
    <property type="term" value="P:exocytosis"/>
    <property type="evidence" value="ECO:0007669"/>
    <property type="project" value="UniProtKB-KW"/>
</dbReference>
<accession>F4Q079</accession>